<dbReference type="PANTHER" id="PTHR30160:SF1">
    <property type="entry name" value="LIPOPOLYSACCHARIDE 1,2-N-ACETYLGLUCOSAMINETRANSFERASE-RELATED"/>
    <property type="match status" value="1"/>
</dbReference>
<dbReference type="PANTHER" id="PTHR30160">
    <property type="entry name" value="TETRAACYLDISACCHARIDE 4'-KINASE-RELATED"/>
    <property type="match status" value="1"/>
</dbReference>
<dbReference type="Proteomes" id="UP000254343">
    <property type="component" value="Unassembled WGS sequence"/>
</dbReference>
<dbReference type="InterPro" id="IPR002201">
    <property type="entry name" value="Glyco_trans_9"/>
</dbReference>
<dbReference type="SUPFAM" id="SSF53756">
    <property type="entry name" value="UDP-Glycosyltransferase/glycogen phosphorylase"/>
    <property type="match status" value="1"/>
</dbReference>
<evidence type="ECO:0000313" key="3">
    <source>
        <dbReference type="EMBL" id="SUU84476.1"/>
    </source>
</evidence>
<evidence type="ECO:0000313" key="4">
    <source>
        <dbReference type="Proteomes" id="UP000254343"/>
    </source>
</evidence>
<keyword evidence="2 3" id="KW-0808">Transferase</keyword>
<protein>
    <submittedName>
        <fullName evidence="3">Lipopolysaccharide core heptosyltransferase rfaQ</fullName>
        <ecNumber evidence="3">2.-.-.-</ecNumber>
    </submittedName>
</protein>
<name>A0A380W6H6_AFIFE</name>
<dbReference type="GO" id="GO:0005829">
    <property type="term" value="C:cytosol"/>
    <property type="evidence" value="ECO:0007669"/>
    <property type="project" value="TreeGrafter"/>
</dbReference>
<keyword evidence="1" id="KW-0328">Glycosyltransferase</keyword>
<dbReference type="Pfam" id="PF01075">
    <property type="entry name" value="Glyco_transf_9"/>
    <property type="match status" value="1"/>
</dbReference>
<dbReference type="RefSeq" id="WP_002715303.1">
    <property type="nucleotide sequence ID" value="NZ_UFSI01000001.1"/>
</dbReference>
<dbReference type="GO" id="GO:0009244">
    <property type="term" value="P:lipopolysaccharide core region biosynthetic process"/>
    <property type="evidence" value="ECO:0007669"/>
    <property type="project" value="TreeGrafter"/>
</dbReference>
<dbReference type="GO" id="GO:0008713">
    <property type="term" value="F:ADP-heptose-lipopolysaccharide heptosyltransferase activity"/>
    <property type="evidence" value="ECO:0007669"/>
    <property type="project" value="TreeGrafter"/>
</dbReference>
<evidence type="ECO:0000256" key="2">
    <source>
        <dbReference type="ARBA" id="ARBA00022679"/>
    </source>
</evidence>
<reference evidence="3 4" key="1">
    <citation type="submission" date="2018-06" db="EMBL/GenBank/DDBJ databases">
        <authorList>
            <consortium name="Pathogen Informatics"/>
            <person name="Doyle S."/>
        </authorList>
    </citation>
    <scope>NUCLEOTIDE SEQUENCE [LARGE SCALE GENOMIC DNA]</scope>
    <source>
        <strain evidence="3 4">NCTC12722</strain>
    </source>
</reference>
<dbReference type="EMBL" id="UIGB01000001">
    <property type="protein sequence ID" value="SUU84476.1"/>
    <property type="molecule type" value="Genomic_DNA"/>
</dbReference>
<dbReference type="Gene3D" id="3.40.50.2000">
    <property type="entry name" value="Glycogen Phosphorylase B"/>
    <property type="match status" value="2"/>
</dbReference>
<dbReference type="EC" id="2.-.-.-" evidence="3"/>
<proteinExistence type="predicted"/>
<sequence length="393" mass="43572">MLKLFRKLARNQQKLDLMIETRRSRKLPRDKGSVVVVRLDGIGDFILWLACARAIRARYPRPDHRITLVASSAFSDLAASTGLFDEVMAINSKRYVEDNAYSRATLRNVAALRAEVAINPGISRDRYGDRLVLASGATTRIGVDGDPEAQTDKKQRQSDRWYTDLIKITPGIHEIEANAIVAHYFDPSAPPSRPRLDRNLISRPDWLPREPYFVVFPGSASVKKKWPADRFAAILTRLQQRTGWIAVICGTNAEKPDAQAILDLTGRHRIIDACGRTDLGALAGVLRDAELLLCNDTGAAHIAAAVDCPVVVPCGGYHYGRFLPYPQLNDGESPVMFTVFEQMPCFNCSWKCIYPRAADEPLYCVSQIGVEAVWQAVGEALESKPHGISANKS</sequence>
<organism evidence="3 4">
    <name type="scientific">Afipia felis</name>
    <name type="common">Cat scratch disease bacillus</name>
    <dbReference type="NCBI Taxonomy" id="1035"/>
    <lineage>
        <taxon>Bacteria</taxon>
        <taxon>Pseudomonadati</taxon>
        <taxon>Pseudomonadota</taxon>
        <taxon>Alphaproteobacteria</taxon>
        <taxon>Hyphomicrobiales</taxon>
        <taxon>Nitrobacteraceae</taxon>
        <taxon>Afipia</taxon>
    </lineage>
</organism>
<dbReference type="AlphaFoldDB" id="A0A380W6H6"/>
<gene>
    <name evidence="3" type="primary">rfaQ_1</name>
    <name evidence="3" type="ORF">NCTC12722_01667</name>
</gene>
<evidence type="ECO:0000256" key="1">
    <source>
        <dbReference type="ARBA" id="ARBA00022676"/>
    </source>
</evidence>
<dbReference type="InterPro" id="IPR051199">
    <property type="entry name" value="LPS_LOS_Heptosyltrfase"/>
</dbReference>
<accession>A0A380W6H6</accession>
<dbReference type="CDD" id="cd03789">
    <property type="entry name" value="GT9_LPS_heptosyltransferase"/>
    <property type="match status" value="1"/>
</dbReference>